<evidence type="ECO:0000313" key="1">
    <source>
        <dbReference type="EMBL" id="CAB5221697.1"/>
    </source>
</evidence>
<proteinExistence type="predicted"/>
<accession>A0A6J7WVD1</accession>
<sequence length="94" mass="10465">MIKIVKLVTGEELIADAEVDHNGITLKQPCAIQLMPSRNDPGQTMMGLIPYASYTEDFKVTVSLDKVIWQEKPSKEIYNQYNSAFGSGIQLATM</sequence>
<dbReference type="Gene3D" id="2.30.30.100">
    <property type="match status" value="1"/>
</dbReference>
<gene>
    <name evidence="1" type="ORF">UFOVP242_29</name>
</gene>
<organism evidence="1">
    <name type="scientific">uncultured Caudovirales phage</name>
    <dbReference type="NCBI Taxonomy" id="2100421"/>
    <lineage>
        <taxon>Viruses</taxon>
        <taxon>Duplodnaviria</taxon>
        <taxon>Heunggongvirae</taxon>
        <taxon>Uroviricota</taxon>
        <taxon>Caudoviricetes</taxon>
        <taxon>Peduoviridae</taxon>
        <taxon>Maltschvirus</taxon>
        <taxon>Maltschvirus maltsch</taxon>
    </lineage>
</organism>
<dbReference type="EMBL" id="LR798294">
    <property type="protein sequence ID" value="CAB5221697.1"/>
    <property type="molecule type" value="Genomic_DNA"/>
</dbReference>
<reference evidence="1" key="1">
    <citation type="submission" date="2020-05" db="EMBL/GenBank/DDBJ databases">
        <authorList>
            <person name="Chiriac C."/>
            <person name="Salcher M."/>
            <person name="Ghai R."/>
            <person name="Kavagutti S V."/>
        </authorList>
    </citation>
    <scope>NUCLEOTIDE SEQUENCE</scope>
</reference>
<protein>
    <submittedName>
        <fullName evidence="1">Uncharacterized protein</fullName>
    </submittedName>
</protein>
<name>A0A6J7WVD1_9CAUD</name>